<proteinExistence type="predicted"/>
<reference evidence="2 3" key="1">
    <citation type="submission" date="2021-06" db="EMBL/GenBank/DDBJ databases">
        <title>Chromosome-level genome assembly of the red-tail catfish (Hemibagrus wyckioides).</title>
        <authorList>
            <person name="Shao F."/>
        </authorList>
    </citation>
    <scope>NUCLEOTIDE SEQUENCE [LARGE SCALE GENOMIC DNA]</scope>
    <source>
        <strain evidence="2">EC202008001</strain>
        <tissue evidence="2">Blood</tissue>
    </source>
</reference>
<keyword evidence="3" id="KW-1185">Reference proteome</keyword>
<name>A0A9D3P589_9TELE</name>
<dbReference type="Proteomes" id="UP000824219">
    <property type="component" value="Linkage Group LG04"/>
</dbReference>
<gene>
    <name evidence="2" type="ORF">KOW79_003283</name>
</gene>
<feature type="compositionally biased region" description="Pro residues" evidence="1">
    <location>
        <begin position="83"/>
        <end position="101"/>
    </location>
</feature>
<evidence type="ECO:0000313" key="2">
    <source>
        <dbReference type="EMBL" id="KAG7333148.1"/>
    </source>
</evidence>
<feature type="region of interest" description="Disordered" evidence="1">
    <location>
        <begin position="62"/>
        <end position="118"/>
    </location>
</feature>
<protein>
    <submittedName>
        <fullName evidence="2">Uncharacterized protein</fullName>
    </submittedName>
</protein>
<evidence type="ECO:0000313" key="3">
    <source>
        <dbReference type="Proteomes" id="UP000824219"/>
    </source>
</evidence>
<feature type="compositionally biased region" description="Low complexity" evidence="1">
    <location>
        <begin position="102"/>
        <end position="118"/>
    </location>
</feature>
<sequence>MYTKHDCHLLVSFFLHESVTRNAAQCRQRPRRLSLDQYRHMVRLLATELANHLTEISDNMPATIGVPLQPEPTLNGFPEKPKPPGSSAPSPNPPTSAPPASPNSSPTDNPPSSQTNDD</sequence>
<evidence type="ECO:0000256" key="1">
    <source>
        <dbReference type="SAM" id="MobiDB-lite"/>
    </source>
</evidence>
<organism evidence="2 3">
    <name type="scientific">Hemibagrus wyckioides</name>
    <dbReference type="NCBI Taxonomy" id="337641"/>
    <lineage>
        <taxon>Eukaryota</taxon>
        <taxon>Metazoa</taxon>
        <taxon>Chordata</taxon>
        <taxon>Craniata</taxon>
        <taxon>Vertebrata</taxon>
        <taxon>Euteleostomi</taxon>
        <taxon>Actinopterygii</taxon>
        <taxon>Neopterygii</taxon>
        <taxon>Teleostei</taxon>
        <taxon>Ostariophysi</taxon>
        <taxon>Siluriformes</taxon>
        <taxon>Bagridae</taxon>
        <taxon>Hemibagrus</taxon>
    </lineage>
</organism>
<dbReference type="EMBL" id="JAHKSW010000004">
    <property type="protein sequence ID" value="KAG7333148.1"/>
    <property type="molecule type" value="Genomic_DNA"/>
</dbReference>
<accession>A0A9D3P589</accession>
<dbReference type="AlphaFoldDB" id="A0A9D3P589"/>
<comment type="caution">
    <text evidence="2">The sequence shown here is derived from an EMBL/GenBank/DDBJ whole genome shotgun (WGS) entry which is preliminary data.</text>
</comment>